<evidence type="ECO:0000313" key="1">
    <source>
        <dbReference type="EMBL" id="GLQ94799.1"/>
    </source>
</evidence>
<accession>A0ABQ5XSU1</accession>
<dbReference type="EMBL" id="BSOB01000046">
    <property type="protein sequence ID" value="GLQ94799.1"/>
    <property type="molecule type" value="Genomic_DNA"/>
</dbReference>
<reference evidence="2" key="1">
    <citation type="journal article" date="2019" name="Int. J. Syst. Evol. Microbiol.">
        <title>The Global Catalogue of Microorganisms (GCM) 10K type strain sequencing project: providing services to taxonomists for standard genome sequencing and annotation.</title>
        <authorList>
            <consortium name="The Broad Institute Genomics Platform"/>
            <consortium name="The Broad Institute Genome Sequencing Center for Infectious Disease"/>
            <person name="Wu L."/>
            <person name="Ma J."/>
        </authorList>
    </citation>
    <scope>NUCLEOTIDE SEQUENCE [LARGE SCALE GENOMIC DNA]</scope>
    <source>
        <strain evidence="2">NBRC 111980</strain>
    </source>
</reference>
<protein>
    <submittedName>
        <fullName evidence="1">Uncharacterized protein</fullName>
    </submittedName>
</protein>
<organism evidence="1 2">
    <name type="scientific">Dyella acidisoli</name>
    <dbReference type="NCBI Taxonomy" id="1867834"/>
    <lineage>
        <taxon>Bacteria</taxon>
        <taxon>Pseudomonadati</taxon>
        <taxon>Pseudomonadota</taxon>
        <taxon>Gammaproteobacteria</taxon>
        <taxon>Lysobacterales</taxon>
        <taxon>Rhodanobacteraceae</taxon>
        <taxon>Dyella</taxon>
    </lineage>
</organism>
<name>A0ABQ5XSU1_9GAMM</name>
<gene>
    <name evidence="1" type="ORF">GCM10007901_37510</name>
</gene>
<keyword evidence="2" id="KW-1185">Reference proteome</keyword>
<sequence>MFCQRGRVATLVPPNFITIQGAPEESGAGAFEVTVSLSRVAGKVNSASVAMRQPECNRKFGIAFGWLNAGAFCPLSPPGRGLG</sequence>
<evidence type="ECO:0000313" key="2">
    <source>
        <dbReference type="Proteomes" id="UP001156670"/>
    </source>
</evidence>
<proteinExistence type="predicted"/>
<dbReference type="Proteomes" id="UP001156670">
    <property type="component" value="Unassembled WGS sequence"/>
</dbReference>
<comment type="caution">
    <text evidence="1">The sequence shown here is derived from an EMBL/GenBank/DDBJ whole genome shotgun (WGS) entry which is preliminary data.</text>
</comment>